<name>A0A5E4G4L8_PRUDU</name>
<dbReference type="EMBL" id="CABIKO010000350">
    <property type="protein sequence ID" value="VVA34745.1"/>
    <property type="molecule type" value="Genomic_DNA"/>
</dbReference>
<dbReference type="InterPro" id="IPR036691">
    <property type="entry name" value="Endo/exonu/phosph_ase_sf"/>
</dbReference>
<dbReference type="InParanoid" id="A0A5E4G4L8"/>
<organism evidence="3 4">
    <name type="scientific">Prunus dulcis</name>
    <name type="common">Almond</name>
    <name type="synonym">Amygdalus dulcis</name>
    <dbReference type="NCBI Taxonomy" id="3755"/>
    <lineage>
        <taxon>Eukaryota</taxon>
        <taxon>Viridiplantae</taxon>
        <taxon>Streptophyta</taxon>
        <taxon>Embryophyta</taxon>
        <taxon>Tracheophyta</taxon>
        <taxon>Spermatophyta</taxon>
        <taxon>Magnoliopsida</taxon>
        <taxon>eudicotyledons</taxon>
        <taxon>Gunneridae</taxon>
        <taxon>Pentapetalae</taxon>
        <taxon>rosids</taxon>
        <taxon>fabids</taxon>
        <taxon>Rosales</taxon>
        <taxon>Rosaceae</taxon>
        <taxon>Amygdaloideae</taxon>
        <taxon>Amygdaleae</taxon>
        <taxon>Prunus</taxon>
    </lineage>
</organism>
<accession>A0A5E4G4L8</accession>
<protein>
    <submittedName>
        <fullName evidence="3">PREDICTED: reverse mRNAase</fullName>
    </submittedName>
</protein>
<sequence length="312" mass="34316">MKNHEKHQSKSRQRKILGDITNKGKGQHDNSASGPIKTNNLAAPAGLYIKKPITKPRAPKKTHLSNGYQVRSLDIQEENSGGLSSIVSKYLSAAGTDGSSVFKPAAISGHDHPNINQSTAPTRGRDHPSTNSSNQVNMVIPNETTVSHLPQIVTIKTGRLQKAMIDGKSGVVGSTSALVKSIWTYLDGVSDAAKLPWLVVGDFNEINVDFEKKGGRPTQSQTGFAVWISRNHLMDLGFSKEEFTWCLMDLGFSTGEFTWCKKNDHGGTIWERLDRGPCSIDWRQTFPEAYVRHLPRINSDHCPLLISMNSAQ</sequence>
<evidence type="ECO:0000313" key="5">
    <source>
        <dbReference type="Proteomes" id="UP001054821"/>
    </source>
</evidence>
<dbReference type="Gramene" id="VVA34745">
    <property type="protein sequence ID" value="VVA34745"/>
    <property type="gene ID" value="Prudul26B026468"/>
</dbReference>
<evidence type="ECO:0000313" key="4">
    <source>
        <dbReference type="Proteomes" id="UP000327085"/>
    </source>
</evidence>
<reference evidence="2 5" key="3">
    <citation type="journal article" date="2022" name="G3 (Bethesda)">
        <title>Whole-genome sequence and methylome profiling of the almond [Prunus dulcis (Mill.) D.A. Webb] cultivar 'Nonpareil'.</title>
        <authorList>
            <person name="D'Amico-Willman K.M."/>
            <person name="Ouma W.Z."/>
            <person name="Meulia T."/>
            <person name="Sideli G.M."/>
            <person name="Gradziel T.M."/>
            <person name="Fresnedo-Ramirez J."/>
        </authorList>
    </citation>
    <scope>NUCLEOTIDE SEQUENCE [LARGE SCALE GENOMIC DNA]</scope>
    <source>
        <strain evidence="2">Clone GOH B32 T37-40</strain>
    </source>
</reference>
<dbReference type="PANTHER" id="PTHR33710">
    <property type="entry name" value="BNAC02G09200D PROTEIN"/>
    <property type="match status" value="1"/>
</dbReference>
<reference evidence="3" key="1">
    <citation type="submission" date="2019-07" db="EMBL/GenBank/DDBJ databases">
        <authorList>
            <person name="Alioto T."/>
            <person name="Alioto T."/>
            <person name="Gomez Garrido J."/>
        </authorList>
    </citation>
    <scope>NUCLEOTIDE SEQUENCE [LARGE SCALE GENOMIC DNA]</scope>
</reference>
<dbReference type="AlphaFoldDB" id="A0A5E4G4L8"/>
<evidence type="ECO:0000313" key="3">
    <source>
        <dbReference type="EMBL" id="VVA34745.1"/>
    </source>
</evidence>
<dbReference type="PANTHER" id="PTHR33710:SF77">
    <property type="entry name" value="DNASE I-LIKE SUPERFAMILY PROTEIN"/>
    <property type="match status" value="1"/>
</dbReference>
<reference evidence="4" key="2">
    <citation type="journal article" date="2020" name="Plant J.">
        <title>Transposons played a major role in the diversification between the closely related almond and peach genomes: results from the almond genome sequence.</title>
        <authorList>
            <person name="Alioto T."/>
            <person name="Alexiou K.G."/>
            <person name="Bardil A."/>
            <person name="Barteri F."/>
            <person name="Castanera R."/>
            <person name="Cruz F."/>
            <person name="Dhingra A."/>
            <person name="Duval H."/>
            <person name="Fernandez I Marti A."/>
            <person name="Frias L."/>
            <person name="Galan B."/>
            <person name="Garcia J.L."/>
            <person name="Howad W."/>
            <person name="Gomez-Garrido J."/>
            <person name="Gut M."/>
            <person name="Julca I."/>
            <person name="Morata J."/>
            <person name="Puigdomenech P."/>
            <person name="Ribeca P."/>
            <person name="Rubio Cabetas M.J."/>
            <person name="Vlasova A."/>
            <person name="Wirthensohn M."/>
            <person name="Garcia-Mas J."/>
            <person name="Gabaldon T."/>
            <person name="Casacuberta J.M."/>
            <person name="Arus P."/>
        </authorList>
    </citation>
    <scope>NUCLEOTIDE SEQUENCE [LARGE SCALE GENOMIC DNA]</scope>
    <source>
        <strain evidence="4">cv. Texas</strain>
    </source>
</reference>
<dbReference type="EMBL" id="JAJFAZ020000001">
    <property type="protein sequence ID" value="KAI5351559.1"/>
    <property type="molecule type" value="Genomic_DNA"/>
</dbReference>
<gene>
    <name evidence="3" type="ORF">ALMOND_2B026468</name>
    <name evidence="2" type="ORF">L3X38_004450</name>
</gene>
<dbReference type="Proteomes" id="UP000327085">
    <property type="component" value="Unassembled WGS sequence"/>
</dbReference>
<keyword evidence="5" id="KW-1185">Reference proteome</keyword>
<feature type="region of interest" description="Disordered" evidence="1">
    <location>
        <begin position="19"/>
        <end position="38"/>
    </location>
</feature>
<proteinExistence type="predicted"/>
<dbReference type="Proteomes" id="UP001054821">
    <property type="component" value="Chromosome 1"/>
</dbReference>
<dbReference type="SUPFAM" id="SSF56219">
    <property type="entry name" value="DNase I-like"/>
    <property type="match status" value="1"/>
</dbReference>
<feature type="region of interest" description="Disordered" evidence="1">
    <location>
        <begin position="105"/>
        <end position="134"/>
    </location>
</feature>
<evidence type="ECO:0000256" key="1">
    <source>
        <dbReference type="SAM" id="MobiDB-lite"/>
    </source>
</evidence>
<dbReference type="Gene3D" id="3.60.10.10">
    <property type="entry name" value="Endonuclease/exonuclease/phosphatase"/>
    <property type="match status" value="1"/>
</dbReference>
<feature type="compositionally biased region" description="Polar residues" evidence="1">
    <location>
        <begin position="29"/>
        <end position="38"/>
    </location>
</feature>
<evidence type="ECO:0000313" key="2">
    <source>
        <dbReference type="EMBL" id="KAI5351559.1"/>
    </source>
</evidence>